<reference evidence="1" key="1">
    <citation type="journal article" date="2015" name="Nature">
        <title>Complex archaea that bridge the gap between prokaryotes and eukaryotes.</title>
        <authorList>
            <person name="Spang A."/>
            <person name="Saw J.H."/>
            <person name="Jorgensen S.L."/>
            <person name="Zaremba-Niedzwiedzka K."/>
            <person name="Martijn J."/>
            <person name="Lind A.E."/>
            <person name="van Eijk R."/>
            <person name="Schleper C."/>
            <person name="Guy L."/>
            <person name="Ettema T.J."/>
        </authorList>
    </citation>
    <scope>NUCLEOTIDE SEQUENCE</scope>
</reference>
<dbReference type="AlphaFoldDB" id="A0A0F9MPI7"/>
<comment type="caution">
    <text evidence="1">The sequence shown here is derived from an EMBL/GenBank/DDBJ whole genome shotgun (WGS) entry which is preliminary data.</text>
</comment>
<gene>
    <name evidence="1" type="ORF">LCGC14_1357150</name>
</gene>
<feature type="non-terminal residue" evidence="1">
    <location>
        <position position="174"/>
    </location>
</feature>
<protein>
    <submittedName>
        <fullName evidence="1">Uncharacterized protein</fullName>
    </submittedName>
</protein>
<name>A0A0F9MPI7_9ZZZZ</name>
<evidence type="ECO:0000313" key="1">
    <source>
        <dbReference type="EMBL" id="KKM78715.1"/>
    </source>
</evidence>
<accession>A0A0F9MPI7</accession>
<organism evidence="1">
    <name type="scientific">marine sediment metagenome</name>
    <dbReference type="NCBI Taxonomy" id="412755"/>
    <lineage>
        <taxon>unclassified sequences</taxon>
        <taxon>metagenomes</taxon>
        <taxon>ecological metagenomes</taxon>
    </lineage>
</organism>
<proteinExistence type="predicted"/>
<dbReference type="EMBL" id="LAZR01008446">
    <property type="protein sequence ID" value="KKM78715.1"/>
    <property type="molecule type" value="Genomic_DNA"/>
</dbReference>
<sequence length="174" mass="19391">MTDTIKVHGSVILTGSLDGLEQIKQVLSAEHFSCHHYRRNALLVADVADHELTDIEYTAAQHGAAVEQIRDTHQVRLAEEEDPNAVKQTKQPNLELLEGGWYRTNQEAFPLLHVIKVRNEIPQDGVQVWLFEVDLVAADALPQPVTLSAEQLKGYSPKPASLDDFEKLDIIPPA</sequence>